<name>A0A7J6DZ48_CANSA</name>
<organism evidence="1 2">
    <name type="scientific">Cannabis sativa</name>
    <name type="common">Hemp</name>
    <name type="synonym">Marijuana</name>
    <dbReference type="NCBI Taxonomy" id="3483"/>
    <lineage>
        <taxon>Eukaryota</taxon>
        <taxon>Viridiplantae</taxon>
        <taxon>Streptophyta</taxon>
        <taxon>Embryophyta</taxon>
        <taxon>Tracheophyta</taxon>
        <taxon>Spermatophyta</taxon>
        <taxon>Magnoliopsida</taxon>
        <taxon>eudicotyledons</taxon>
        <taxon>Gunneridae</taxon>
        <taxon>Pentapetalae</taxon>
        <taxon>rosids</taxon>
        <taxon>fabids</taxon>
        <taxon>Rosales</taxon>
        <taxon>Cannabaceae</taxon>
        <taxon>Cannabis</taxon>
    </lineage>
</organism>
<accession>A0A7J6DZ48</accession>
<protein>
    <submittedName>
        <fullName evidence="1">Uncharacterized protein</fullName>
    </submittedName>
</protein>
<reference evidence="1 2" key="1">
    <citation type="journal article" date="2020" name="bioRxiv">
        <title>Sequence and annotation of 42 cannabis genomes reveals extensive copy number variation in cannabinoid synthesis and pathogen resistance genes.</title>
        <authorList>
            <person name="Mckernan K.J."/>
            <person name="Helbert Y."/>
            <person name="Kane L.T."/>
            <person name="Ebling H."/>
            <person name="Zhang L."/>
            <person name="Liu B."/>
            <person name="Eaton Z."/>
            <person name="Mclaughlin S."/>
            <person name="Kingan S."/>
            <person name="Baybayan P."/>
            <person name="Concepcion G."/>
            <person name="Jordan M."/>
            <person name="Riva A."/>
            <person name="Barbazuk W."/>
            <person name="Harkins T."/>
        </authorList>
    </citation>
    <scope>NUCLEOTIDE SEQUENCE [LARGE SCALE GENOMIC DNA]</scope>
    <source>
        <strain evidence="2">cv. Jamaican Lion 4</strain>
        <tissue evidence="1">Leaf</tissue>
    </source>
</reference>
<evidence type="ECO:0000313" key="1">
    <source>
        <dbReference type="EMBL" id="KAF4351435.1"/>
    </source>
</evidence>
<proteinExistence type="predicted"/>
<dbReference type="Proteomes" id="UP000583929">
    <property type="component" value="Unassembled WGS sequence"/>
</dbReference>
<feature type="non-terminal residue" evidence="1">
    <location>
        <position position="1"/>
    </location>
</feature>
<dbReference type="EMBL" id="JAATIQ010000556">
    <property type="protein sequence ID" value="KAF4351435.1"/>
    <property type="molecule type" value="Genomic_DNA"/>
</dbReference>
<sequence>MVFHGIDLNQISSEQEKENLGDDMRTTLKNKMEIEKQKLLYISLTVYFGDLRASLITIYSNLDLPTMAIPFV</sequence>
<dbReference type="AlphaFoldDB" id="A0A7J6DZ48"/>
<comment type="caution">
    <text evidence="1">The sequence shown here is derived from an EMBL/GenBank/DDBJ whole genome shotgun (WGS) entry which is preliminary data.</text>
</comment>
<evidence type="ECO:0000313" key="2">
    <source>
        <dbReference type="Proteomes" id="UP000583929"/>
    </source>
</evidence>
<gene>
    <name evidence="1" type="ORF">G4B88_024816</name>
</gene>
<keyword evidence="2" id="KW-1185">Reference proteome</keyword>